<keyword evidence="5" id="KW-0539">Nucleus</keyword>
<evidence type="ECO:0000259" key="6">
    <source>
        <dbReference type="PROSITE" id="PS50811"/>
    </source>
</evidence>
<keyword evidence="3" id="KW-0238">DNA-binding</keyword>
<name>A0A5A7RDD3_STRAF</name>
<organism evidence="7 8">
    <name type="scientific">Striga asiatica</name>
    <name type="common">Asiatic witchweed</name>
    <name type="synonym">Buchnera asiatica</name>
    <dbReference type="NCBI Taxonomy" id="4170"/>
    <lineage>
        <taxon>Eukaryota</taxon>
        <taxon>Viridiplantae</taxon>
        <taxon>Streptophyta</taxon>
        <taxon>Embryophyta</taxon>
        <taxon>Tracheophyta</taxon>
        <taxon>Spermatophyta</taxon>
        <taxon>Magnoliopsida</taxon>
        <taxon>eudicotyledons</taxon>
        <taxon>Gunneridae</taxon>
        <taxon>Pentapetalae</taxon>
        <taxon>asterids</taxon>
        <taxon>lamiids</taxon>
        <taxon>Lamiales</taxon>
        <taxon>Orobanchaceae</taxon>
        <taxon>Buchnereae</taxon>
        <taxon>Striga</taxon>
    </lineage>
</organism>
<keyword evidence="4" id="KW-0804">Transcription</keyword>
<dbReference type="AlphaFoldDB" id="A0A5A7RDD3"/>
<dbReference type="InterPro" id="IPR003657">
    <property type="entry name" value="WRKY_dom"/>
</dbReference>
<gene>
    <name evidence="7" type="ORF">STAS_33381</name>
</gene>
<comment type="subcellular location">
    <subcellularLocation>
        <location evidence="1">Nucleus</location>
    </subcellularLocation>
</comment>
<keyword evidence="2" id="KW-0805">Transcription regulation</keyword>
<keyword evidence="8" id="KW-1185">Reference proteome</keyword>
<dbReference type="OrthoDB" id="2021064at2759"/>
<dbReference type="Pfam" id="PF03106">
    <property type="entry name" value="WRKY"/>
    <property type="match status" value="1"/>
</dbReference>
<proteinExistence type="predicted"/>
<dbReference type="EMBL" id="BKCP01012181">
    <property type="protein sequence ID" value="GER55705.1"/>
    <property type="molecule type" value="Genomic_DNA"/>
</dbReference>
<protein>
    <submittedName>
        <fullName evidence="7">WRKY protein</fullName>
    </submittedName>
</protein>
<evidence type="ECO:0000256" key="4">
    <source>
        <dbReference type="ARBA" id="ARBA00023163"/>
    </source>
</evidence>
<evidence type="ECO:0000313" key="8">
    <source>
        <dbReference type="Proteomes" id="UP000325081"/>
    </source>
</evidence>
<dbReference type="SMART" id="SM00774">
    <property type="entry name" value="WRKY"/>
    <property type="match status" value="1"/>
</dbReference>
<dbReference type="InterPro" id="IPR044810">
    <property type="entry name" value="WRKY_plant"/>
</dbReference>
<dbReference type="Gene3D" id="2.20.25.80">
    <property type="entry name" value="WRKY domain"/>
    <property type="match status" value="1"/>
</dbReference>
<dbReference type="InterPro" id="IPR036576">
    <property type="entry name" value="WRKY_dom_sf"/>
</dbReference>
<evidence type="ECO:0000256" key="1">
    <source>
        <dbReference type="ARBA" id="ARBA00004123"/>
    </source>
</evidence>
<accession>A0A5A7RDD3</accession>
<reference evidence="8" key="1">
    <citation type="journal article" date="2019" name="Curr. Biol.">
        <title>Genome Sequence of Striga asiatica Provides Insight into the Evolution of Plant Parasitism.</title>
        <authorList>
            <person name="Yoshida S."/>
            <person name="Kim S."/>
            <person name="Wafula E.K."/>
            <person name="Tanskanen J."/>
            <person name="Kim Y.M."/>
            <person name="Honaas L."/>
            <person name="Yang Z."/>
            <person name="Spallek T."/>
            <person name="Conn C.E."/>
            <person name="Ichihashi Y."/>
            <person name="Cheong K."/>
            <person name="Cui S."/>
            <person name="Der J.P."/>
            <person name="Gundlach H."/>
            <person name="Jiao Y."/>
            <person name="Hori C."/>
            <person name="Ishida J.K."/>
            <person name="Kasahara H."/>
            <person name="Kiba T."/>
            <person name="Kim M.S."/>
            <person name="Koo N."/>
            <person name="Laohavisit A."/>
            <person name="Lee Y.H."/>
            <person name="Lumba S."/>
            <person name="McCourt P."/>
            <person name="Mortimer J.C."/>
            <person name="Mutuku J.M."/>
            <person name="Nomura T."/>
            <person name="Sasaki-Sekimoto Y."/>
            <person name="Seto Y."/>
            <person name="Wang Y."/>
            <person name="Wakatake T."/>
            <person name="Sakakibara H."/>
            <person name="Demura T."/>
            <person name="Yamaguchi S."/>
            <person name="Yoneyama K."/>
            <person name="Manabe R.I."/>
            <person name="Nelson D.C."/>
            <person name="Schulman A.H."/>
            <person name="Timko M.P."/>
            <person name="dePamphilis C.W."/>
            <person name="Choi D."/>
            <person name="Shirasu K."/>
        </authorList>
    </citation>
    <scope>NUCLEOTIDE SEQUENCE [LARGE SCALE GENOMIC DNA]</scope>
    <source>
        <strain evidence="8">cv. UVA1</strain>
    </source>
</reference>
<evidence type="ECO:0000313" key="7">
    <source>
        <dbReference type="EMBL" id="GER55705.1"/>
    </source>
</evidence>
<dbReference type="Proteomes" id="UP000325081">
    <property type="component" value="Unassembled WGS sequence"/>
</dbReference>
<dbReference type="GO" id="GO:0043565">
    <property type="term" value="F:sequence-specific DNA binding"/>
    <property type="evidence" value="ECO:0007669"/>
    <property type="project" value="InterPro"/>
</dbReference>
<evidence type="ECO:0000256" key="5">
    <source>
        <dbReference type="ARBA" id="ARBA00023242"/>
    </source>
</evidence>
<dbReference type="GO" id="GO:0003700">
    <property type="term" value="F:DNA-binding transcription factor activity"/>
    <property type="evidence" value="ECO:0007669"/>
    <property type="project" value="InterPro"/>
</dbReference>
<dbReference type="PROSITE" id="PS50811">
    <property type="entry name" value="WRKY"/>
    <property type="match status" value="1"/>
</dbReference>
<evidence type="ECO:0000256" key="2">
    <source>
        <dbReference type="ARBA" id="ARBA00023015"/>
    </source>
</evidence>
<comment type="caution">
    <text evidence="7">The sequence shown here is derived from an EMBL/GenBank/DDBJ whole genome shotgun (WGS) entry which is preliminary data.</text>
</comment>
<dbReference type="PANTHER" id="PTHR31282">
    <property type="entry name" value="WRKY TRANSCRIPTION FACTOR 21-RELATED"/>
    <property type="match status" value="1"/>
</dbReference>
<dbReference type="SUPFAM" id="SSF118290">
    <property type="entry name" value="WRKY DNA-binding domain"/>
    <property type="match status" value="1"/>
</dbReference>
<sequence length="239" mass="27447">MQEASSSSFAGLGPDNQQKALVARELKRGRVTAHRLRHILGDDQILPAQGLVDEILDSFTRSISILCESDELSQADSKKPRKEKRGCYKRRKSSETWIKESATLFDDGHAWRKYGQKVILNAKHPRNYFRCTHKFDQGCRASKQVQKIQDDPPLYRTTYQDQHTCTHINAVFNLSPQKDSPIIWNFEQEYGGEEDKRVNIESPAYLDGNLFSPDVYSCSASTHTMDMDMYVLDDFLDFS</sequence>
<feature type="domain" description="WRKY" evidence="6">
    <location>
        <begin position="100"/>
        <end position="163"/>
    </location>
</feature>
<dbReference type="GO" id="GO:0005634">
    <property type="term" value="C:nucleus"/>
    <property type="evidence" value="ECO:0007669"/>
    <property type="project" value="UniProtKB-SubCell"/>
</dbReference>
<evidence type="ECO:0000256" key="3">
    <source>
        <dbReference type="ARBA" id="ARBA00023125"/>
    </source>
</evidence>